<sequence>MVRRPLGNHHHGPDTFLVTPDTQQTELSTEPTGRAAELTEQATEQTILVTAHDQQAAEQTEPVAAETENLRELITRARFVLFDFDGPICRLFAGHKAEVIAEGQVRWLEERGLHGLLTEGEREHPDPHEVLRAVDRRHTGSDLVAELEERLTQQELRAVDSAWPTAYADPLIRTWLAVGSRLAITTNNSPRAVRSYLATRGLEACFTPHIYGRTQDLHLLKPHPHCLNRALSAMGAEAEASLMIGDTPSDFQAAEQAGVPFLGYARNARKEKLLRASGAEHVVNSLELILNLLRAQA</sequence>
<dbReference type="Pfam" id="PF00702">
    <property type="entry name" value="Hydrolase"/>
    <property type="match status" value="1"/>
</dbReference>
<dbReference type="InterPro" id="IPR023214">
    <property type="entry name" value="HAD_sf"/>
</dbReference>
<evidence type="ECO:0000313" key="2">
    <source>
        <dbReference type="EMBL" id="MBA2947277.1"/>
    </source>
</evidence>
<dbReference type="GO" id="GO:0008967">
    <property type="term" value="F:phosphoglycolate phosphatase activity"/>
    <property type="evidence" value="ECO:0007669"/>
    <property type="project" value="TreeGrafter"/>
</dbReference>
<dbReference type="GO" id="GO:0005829">
    <property type="term" value="C:cytosol"/>
    <property type="evidence" value="ECO:0007669"/>
    <property type="project" value="TreeGrafter"/>
</dbReference>
<dbReference type="InterPro" id="IPR006439">
    <property type="entry name" value="HAD-SF_hydro_IA"/>
</dbReference>
<proteinExistence type="predicted"/>
<dbReference type="SUPFAM" id="SSF56784">
    <property type="entry name" value="HAD-like"/>
    <property type="match status" value="1"/>
</dbReference>
<keyword evidence="2" id="KW-0378">Hydrolase</keyword>
<dbReference type="NCBIfam" id="TIGR01549">
    <property type="entry name" value="HAD-SF-IA-v1"/>
    <property type="match status" value="1"/>
</dbReference>
<dbReference type="InterPro" id="IPR050155">
    <property type="entry name" value="HAD-like_hydrolase_sf"/>
</dbReference>
<dbReference type="Gene3D" id="3.40.50.1000">
    <property type="entry name" value="HAD superfamily/HAD-like"/>
    <property type="match status" value="1"/>
</dbReference>
<dbReference type="PANTHER" id="PTHR43434">
    <property type="entry name" value="PHOSPHOGLYCOLATE PHOSPHATASE"/>
    <property type="match status" value="1"/>
</dbReference>
<feature type="compositionally biased region" description="Basic residues" evidence="1">
    <location>
        <begin position="1"/>
        <end position="10"/>
    </location>
</feature>
<organism evidence="2 3">
    <name type="scientific">Streptomyces himalayensis subsp. himalayensis</name>
    <dbReference type="NCBI Taxonomy" id="2756131"/>
    <lineage>
        <taxon>Bacteria</taxon>
        <taxon>Bacillati</taxon>
        <taxon>Actinomycetota</taxon>
        <taxon>Actinomycetes</taxon>
        <taxon>Kitasatosporales</taxon>
        <taxon>Streptomycetaceae</taxon>
        <taxon>Streptomyces</taxon>
        <taxon>Streptomyces himalayensis</taxon>
    </lineage>
</organism>
<feature type="region of interest" description="Disordered" evidence="1">
    <location>
        <begin position="1"/>
        <end position="24"/>
    </location>
</feature>
<protein>
    <submittedName>
        <fullName evidence="2">HAD family hydrolase</fullName>
    </submittedName>
</protein>
<gene>
    <name evidence="2" type="ORF">H1D24_16100</name>
</gene>
<dbReference type="EMBL" id="JACEHE010000008">
    <property type="protein sequence ID" value="MBA2947277.1"/>
    <property type="molecule type" value="Genomic_DNA"/>
</dbReference>
<dbReference type="InterPro" id="IPR036412">
    <property type="entry name" value="HAD-like_sf"/>
</dbReference>
<evidence type="ECO:0000256" key="1">
    <source>
        <dbReference type="SAM" id="MobiDB-lite"/>
    </source>
</evidence>
<evidence type="ECO:0000313" key="3">
    <source>
        <dbReference type="Proteomes" id="UP000545761"/>
    </source>
</evidence>
<accession>A0A7W0DLE7</accession>
<dbReference type="Proteomes" id="UP000545761">
    <property type="component" value="Unassembled WGS sequence"/>
</dbReference>
<dbReference type="GO" id="GO:0006281">
    <property type="term" value="P:DNA repair"/>
    <property type="evidence" value="ECO:0007669"/>
    <property type="project" value="TreeGrafter"/>
</dbReference>
<name>A0A7W0DLE7_9ACTN</name>
<reference evidence="2 3" key="1">
    <citation type="submission" date="2020-07" db="EMBL/GenBank/DDBJ databases">
        <title>Streptomyces isolated from Indian soil.</title>
        <authorList>
            <person name="Mandal S."/>
            <person name="Maiti P.K."/>
        </authorList>
    </citation>
    <scope>NUCLEOTIDE SEQUENCE [LARGE SCALE GENOMIC DNA]</scope>
    <source>
        <strain evidence="2 3">PSKA28</strain>
    </source>
</reference>
<dbReference type="PANTHER" id="PTHR43434:SF1">
    <property type="entry name" value="PHOSPHOGLYCOLATE PHOSPHATASE"/>
    <property type="match status" value="1"/>
</dbReference>
<dbReference type="AlphaFoldDB" id="A0A7W0DLE7"/>
<comment type="caution">
    <text evidence="2">The sequence shown here is derived from an EMBL/GenBank/DDBJ whole genome shotgun (WGS) entry which is preliminary data.</text>
</comment>